<feature type="region of interest" description="Disordered" evidence="1">
    <location>
        <begin position="1"/>
        <end position="26"/>
    </location>
</feature>
<name>I1CWB6_RHIO9</name>
<protein>
    <submittedName>
        <fullName evidence="2">Uncharacterized protein</fullName>
    </submittedName>
</protein>
<evidence type="ECO:0000313" key="3">
    <source>
        <dbReference type="Proteomes" id="UP000009138"/>
    </source>
</evidence>
<feature type="compositionally biased region" description="Polar residues" evidence="1">
    <location>
        <begin position="1"/>
        <end position="16"/>
    </location>
</feature>
<gene>
    <name evidence="2" type="ORF">RO3G_17458</name>
</gene>
<dbReference type="AlphaFoldDB" id="I1CWB6"/>
<dbReference type="GeneID" id="93624422"/>
<keyword evidence="3" id="KW-1185">Reference proteome</keyword>
<dbReference type="VEuPathDB" id="FungiDB:RO3G_17458"/>
<dbReference type="EMBL" id="GG669560">
    <property type="protein sequence ID" value="EIE92746.1"/>
    <property type="molecule type" value="Genomic_DNA"/>
</dbReference>
<sequence length="96" mass="10852">MLRRNSSASVHSNNGATPRRGGRVSGQVVSSYRSYVPPAGDRVLEAQIIVSPERAWEVQTLGFLMKYKMSPYAHPNSYYGESKLKGTFERFWGHIF</sequence>
<organism evidence="2 3">
    <name type="scientific">Rhizopus delemar (strain RA 99-880 / ATCC MYA-4621 / FGSC 9543 / NRRL 43880)</name>
    <name type="common">Mucormycosis agent</name>
    <name type="synonym">Rhizopus arrhizus var. delemar</name>
    <dbReference type="NCBI Taxonomy" id="246409"/>
    <lineage>
        <taxon>Eukaryota</taxon>
        <taxon>Fungi</taxon>
        <taxon>Fungi incertae sedis</taxon>
        <taxon>Mucoromycota</taxon>
        <taxon>Mucoromycotina</taxon>
        <taxon>Mucoromycetes</taxon>
        <taxon>Mucorales</taxon>
        <taxon>Mucorineae</taxon>
        <taxon>Rhizopodaceae</taxon>
        <taxon>Rhizopus</taxon>
    </lineage>
</organism>
<dbReference type="RefSeq" id="XP_067528142.1">
    <property type="nucleotide sequence ID" value="XM_067672041.1"/>
</dbReference>
<dbReference type="Proteomes" id="UP000009138">
    <property type="component" value="Unassembled WGS sequence"/>
</dbReference>
<proteinExistence type="predicted"/>
<accession>I1CWB6</accession>
<evidence type="ECO:0000256" key="1">
    <source>
        <dbReference type="SAM" id="MobiDB-lite"/>
    </source>
</evidence>
<dbReference type="InParanoid" id="I1CWB6"/>
<reference evidence="2 3" key="1">
    <citation type="journal article" date="2009" name="PLoS Genet.">
        <title>Genomic analysis of the basal lineage fungus Rhizopus oryzae reveals a whole-genome duplication.</title>
        <authorList>
            <person name="Ma L.-J."/>
            <person name="Ibrahim A.S."/>
            <person name="Skory C."/>
            <person name="Grabherr M.G."/>
            <person name="Burger G."/>
            <person name="Butler M."/>
            <person name="Elias M."/>
            <person name="Idnurm A."/>
            <person name="Lang B.F."/>
            <person name="Sone T."/>
            <person name="Abe A."/>
            <person name="Calvo S.E."/>
            <person name="Corrochano L.M."/>
            <person name="Engels R."/>
            <person name="Fu J."/>
            <person name="Hansberg W."/>
            <person name="Kim J.-M."/>
            <person name="Kodira C.D."/>
            <person name="Koehrsen M.J."/>
            <person name="Liu B."/>
            <person name="Miranda-Saavedra D."/>
            <person name="O'Leary S."/>
            <person name="Ortiz-Castellanos L."/>
            <person name="Poulter R."/>
            <person name="Rodriguez-Romero J."/>
            <person name="Ruiz-Herrera J."/>
            <person name="Shen Y.-Q."/>
            <person name="Zeng Q."/>
            <person name="Galagan J."/>
            <person name="Birren B.W."/>
            <person name="Cuomo C.A."/>
            <person name="Wickes B.L."/>
        </authorList>
    </citation>
    <scope>NUCLEOTIDE SEQUENCE [LARGE SCALE GENOMIC DNA]</scope>
    <source>
        <strain evidence="3">RA 99-880 / ATCC MYA-4621 / FGSC 9543 / NRRL 43880</strain>
    </source>
</reference>
<evidence type="ECO:0000313" key="2">
    <source>
        <dbReference type="EMBL" id="EIE92746.1"/>
    </source>
</evidence>